<keyword evidence="4" id="KW-0156">Chromatin regulator</keyword>
<dbReference type="InterPro" id="IPR045141">
    <property type="entry name" value="NAA60-like"/>
</dbReference>
<feature type="domain" description="N-acetyltransferase" evidence="12">
    <location>
        <begin position="25"/>
        <end position="199"/>
    </location>
</feature>
<protein>
    <recommendedName>
        <fullName evidence="8">N-alpha-acetyltransferase 60</fullName>
        <ecNumber evidence="7">2.3.1.259</ecNumber>
        <ecNumber evidence="1">2.3.1.48</ecNumber>
    </recommendedName>
</protein>
<comment type="caution">
    <text evidence="13">The sequence shown here is derived from an EMBL/GenBank/DDBJ whole genome shotgun (WGS) entry which is preliminary data.</text>
</comment>
<keyword evidence="14" id="KW-1185">Reference proteome</keyword>
<dbReference type="EC" id="2.3.1.48" evidence="1"/>
<evidence type="ECO:0000256" key="10">
    <source>
        <dbReference type="ARBA" id="ARBA00048848"/>
    </source>
</evidence>
<dbReference type="Proteomes" id="UP000192247">
    <property type="component" value="Unassembled WGS sequence"/>
</dbReference>
<dbReference type="STRING" id="418985.A0A1V9XH19"/>
<evidence type="ECO:0000256" key="11">
    <source>
        <dbReference type="SAM" id="Phobius"/>
    </source>
</evidence>
<dbReference type="GO" id="GO:0004402">
    <property type="term" value="F:histone acetyltransferase activity"/>
    <property type="evidence" value="ECO:0007669"/>
    <property type="project" value="TreeGrafter"/>
</dbReference>
<evidence type="ECO:0000256" key="6">
    <source>
        <dbReference type="ARBA" id="ARBA00025774"/>
    </source>
</evidence>
<evidence type="ECO:0000313" key="14">
    <source>
        <dbReference type="Proteomes" id="UP000192247"/>
    </source>
</evidence>
<gene>
    <name evidence="13" type="ORF">BIW11_01250</name>
</gene>
<evidence type="ECO:0000256" key="2">
    <source>
        <dbReference type="ARBA" id="ARBA00022679"/>
    </source>
</evidence>
<evidence type="ECO:0000256" key="9">
    <source>
        <dbReference type="ARBA" id="ARBA00048017"/>
    </source>
</evidence>
<dbReference type="SUPFAM" id="SSF55729">
    <property type="entry name" value="Acyl-CoA N-acyltransferases (Nat)"/>
    <property type="match status" value="1"/>
</dbReference>
<dbReference type="AlphaFoldDB" id="A0A1V9XH19"/>
<accession>A0A1V9XH19</accession>
<dbReference type="Gene3D" id="3.40.630.30">
    <property type="match status" value="1"/>
</dbReference>
<proteinExistence type="inferred from homology"/>
<dbReference type="PANTHER" id="PTHR14744">
    <property type="entry name" value="N-ALPHA-ACETYLTRANSFERASE 60"/>
    <property type="match status" value="1"/>
</dbReference>
<dbReference type="PANTHER" id="PTHR14744:SF15">
    <property type="entry name" value="N-ALPHA-ACETYLTRANSFERASE 60"/>
    <property type="match status" value="1"/>
</dbReference>
<dbReference type="GO" id="GO:0007059">
    <property type="term" value="P:chromosome segregation"/>
    <property type="evidence" value="ECO:0007669"/>
    <property type="project" value="UniProtKB-KW"/>
</dbReference>
<keyword evidence="3" id="KW-0159">Chromosome partition</keyword>
<name>A0A1V9XH19_9ACAR</name>
<dbReference type="GO" id="GO:0120518">
    <property type="term" value="F:protein N-terminal-methionine acetyltransferase activity"/>
    <property type="evidence" value="ECO:0007669"/>
    <property type="project" value="UniProtKB-EC"/>
</dbReference>
<dbReference type="OrthoDB" id="47017at2759"/>
<dbReference type="PROSITE" id="PS51186">
    <property type="entry name" value="GNAT"/>
    <property type="match status" value="1"/>
</dbReference>
<feature type="transmembrane region" description="Helical" evidence="11">
    <location>
        <begin position="214"/>
        <end position="234"/>
    </location>
</feature>
<evidence type="ECO:0000256" key="7">
    <source>
        <dbReference type="ARBA" id="ARBA00026111"/>
    </source>
</evidence>
<evidence type="ECO:0000259" key="12">
    <source>
        <dbReference type="PROSITE" id="PS51186"/>
    </source>
</evidence>
<keyword evidence="11" id="KW-1133">Transmembrane helix</keyword>
<dbReference type="Pfam" id="PF00583">
    <property type="entry name" value="Acetyltransf_1"/>
    <property type="match status" value="1"/>
</dbReference>
<dbReference type="EMBL" id="MNPL01011178">
    <property type="protein sequence ID" value="OQR72721.1"/>
    <property type="molecule type" value="Genomic_DNA"/>
</dbReference>
<comment type="similarity">
    <text evidence="6">Belongs to the acetyltransferase family. NAA60 subfamily.</text>
</comment>
<dbReference type="EC" id="2.3.1.259" evidence="7"/>
<dbReference type="CDD" id="cd04301">
    <property type="entry name" value="NAT_SF"/>
    <property type="match status" value="1"/>
</dbReference>
<evidence type="ECO:0000256" key="1">
    <source>
        <dbReference type="ARBA" id="ARBA00013184"/>
    </source>
</evidence>
<dbReference type="InterPro" id="IPR000182">
    <property type="entry name" value="GNAT_dom"/>
</dbReference>
<evidence type="ECO:0000256" key="5">
    <source>
        <dbReference type="ARBA" id="ARBA00023315"/>
    </source>
</evidence>
<dbReference type="InterPro" id="IPR016181">
    <property type="entry name" value="Acyl_CoA_acyltransferase"/>
</dbReference>
<dbReference type="InParanoid" id="A0A1V9XH19"/>
<sequence>MDACRVTEKTELFAAIGSMVDPMQVQLRFLTTADLDTVKVHCQEWFPIEYPDSWYQDITSNNGKYFSLGAVHGSRIIGVVVAQTKALNSCRQEDQEILSAKFPLHSRVTYILVLGVSRDHRRNGIASLLVNSLLEFLRTEPVQDSSLRSRAVFLHVLSENMAAISFYTRRGFVLHSYLPQYYEVRGMARDGYCYVRYINDGHAPFSGFDRVYHWVAQRAALIASVLCHVPILILKRWRKIARRMLT</sequence>
<comment type="catalytic activity">
    <reaction evidence="10">
        <text>N-terminal L-methionyl-[transmembrane protein] + acetyl-CoA = N-terminal N(alpha)-acetyl-L-methionyl-[transmembrane protein] + CoA + H(+)</text>
        <dbReference type="Rhea" id="RHEA:50604"/>
        <dbReference type="Rhea" id="RHEA-COMP:12745"/>
        <dbReference type="Rhea" id="RHEA-COMP:12746"/>
        <dbReference type="ChEBI" id="CHEBI:15378"/>
        <dbReference type="ChEBI" id="CHEBI:57287"/>
        <dbReference type="ChEBI" id="CHEBI:57288"/>
        <dbReference type="ChEBI" id="CHEBI:64731"/>
        <dbReference type="ChEBI" id="CHEBI:133414"/>
        <dbReference type="EC" id="2.3.1.259"/>
    </reaction>
</comment>
<dbReference type="FunCoup" id="A0A1V9XH19">
    <property type="interactions" value="1625"/>
</dbReference>
<keyword evidence="5" id="KW-0012">Acyltransferase</keyword>
<comment type="catalytic activity">
    <reaction evidence="9">
        <text>L-lysyl-[protein] + acetyl-CoA = N(6)-acetyl-L-lysyl-[protein] + CoA + H(+)</text>
        <dbReference type="Rhea" id="RHEA:45948"/>
        <dbReference type="Rhea" id="RHEA-COMP:9752"/>
        <dbReference type="Rhea" id="RHEA-COMP:10731"/>
        <dbReference type="ChEBI" id="CHEBI:15378"/>
        <dbReference type="ChEBI" id="CHEBI:29969"/>
        <dbReference type="ChEBI" id="CHEBI:57287"/>
        <dbReference type="ChEBI" id="CHEBI:57288"/>
        <dbReference type="ChEBI" id="CHEBI:61930"/>
        <dbReference type="EC" id="2.3.1.48"/>
    </reaction>
</comment>
<evidence type="ECO:0000256" key="8">
    <source>
        <dbReference type="ARBA" id="ARBA00026144"/>
    </source>
</evidence>
<keyword evidence="11" id="KW-0472">Membrane</keyword>
<keyword evidence="2 13" id="KW-0808">Transferase</keyword>
<dbReference type="GO" id="GO:0000139">
    <property type="term" value="C:Golgi membrane"/>
    <property type="evidence" value="ECO:0007669"/>
    <property type="project" value="TreeGrafter"/>
</dbReference>
<organism evidence="13 14">
    <name type="scientific">Tropilaelaps mercedesae</name>
    <dbReference type="NCBI Taxonomy" id="418985"/>
    <lineage>
        <taxon>Eukaryota</taxon>
        <taxon>Metazoa</taxon>
        <taxon>Ecdysozoa</taxon>
        <taxon>Arthropoda</taxon>
        <taxon>Chelicerata</taxon>
        <taxon>Arachnida</taxon>
        <taxon>Acari</taxon>
        <taxon>Parasitiformes</taxon>
        <taxon>Mesostigmata</taxon>
        <taxon>Gamasina</taxon>
        <taxon>Dermanyssoidea</taxon>
        <taxon>Laelapidae</taxon>
        <taxon>Tropilaelaps</taxon>
    </lineage>
</organism>
<reference evidence="13 14" key="1">
    <citation type="journal article" date="2017" name="Gigascience">
        <title>Draft genome of the honey bee ectoparasitic mite, Tropilaelaps mercedesae, is shaped by the parasitic life history.</title>
        <authorList>
            <person name="Dong X."/>
            <person name="Armstrong S.D."/>
            <person name="Xia D."/>
            <person name="Makepeace B.L."/>
            <person name="Darby A.C."/>
            <person name="Kadowaki T."/>
        </authorList>
    </citation>
    <scope>NUCLEOTIDE SEQUENCE [LARGE SCALE GENOMIC DNA]</scope>
    <source>
        <strain evidence="13">Wuxi-XJTLU</strain>
    </source>
</reference>
<evidence type="ECO:0000313" key="13">
    <source>
        <dbReference type="EMBL" id="OQR72721.1"/>
    </source>
</evidence>
<evidence type="ECO:0000256" key="3">
    <source>
        <dbReference type="ARBA" id="ARBA00022829"/>
    </source>
</evidence>
<evidence type="ECO:0000256" key="4">
    <source>
        <dbReference type="ARBA" id="ARBA00022853"/>
    </source>
</evidence>
<keyword evidence="11" id="KW-0812">Transmembrane</keyword>